<reference evidence="2 3" key="1">
    <citation type="submission" date="2019-12" db="EMBL/GenBank/DDBJ databases">
        <title>Strain KN286 was isolated from seawater, which was collected from Caroline Seamount in the tropical western Pacific.</title>
        <authorList>
            <person name="Wang Q."/>
        </authorList>
    </citation>
    <scope>NUCLEOTIDE SEQUENCE [LARGE SCALE GENOMIC DNA]</scope>
    <source>
        <strain evidence="2 3">KN286</strain>
    </source>
</reference>
<protein>
    <submittedName>
        <fullName evidence="2">TIGR01841 family phasin</fullName>
    </submittedName>
</protein>
<dbReference type="NCBIfam" id="TIGR01841">
    <property type="entry name" value="phasin"/>
    <property type="match status" value="1"/>
</dbReference>
<accession>A0A6B0TZZ6</accession>
<dbReference type="Proteomes" id="UP000436016">
    <property type="component" value="Unassembled WGS sequence"/>
</dbReference>
<name>A0A6B0TZZ6_9RHOB</name>
<dbReference type="InterPro" id="IPR018968">
    <property type="entry name" value="Phasin"/>
</dbReference>
<dbReference type="AlphaFoldDB" id="A0A6B0TZZ6"/>
<evidence type="ECO:0000259" key="1">
    <source>
        <dbReference type="Pfam" id="PF09361"/>
    </source>
</evidence>
<dbReference type="EMBL" id="WUWG01000008">
    <property type="protein sequence ID" value="MXU66822.1"/>
    <property type="molecule type" value="Genomic_DNA"/>
</dbReference>
<feature type="domain" description="Phasin" evidence="1">
    <location>
        <begin position="38"/>
        <end position="137"/>
    </location>
</feature>
<evidence type="ECO:0000313" key="3">
    <source>
        <dbReference type="Proteomes" id="UP000436016"/>
    </source>
</evidence>
<evidence type="ECO:0000313" key="2">
    <source>
        <dbReference type="EMBL" id="MXU66822.1"/>
    </source>
</evidence>
<dbReference type="RefSeq" id="WP_160856489.1">
    <property type="nucleotide sequence ID" value="NZ_WUWG01000008.1"/>
</dbReference>
<proteinExistence type="predicted"/>
<keyword evidence="3" id="KW-1185">Reference proteome</keyword>
<comment type="caution">
    <text evidence="2">The sequence shown here is derived from an EMBL/GenBank/DDBJ whole genome shotgun (WGS) entry which is preliminary data.</text>
</comment>
<dbReference type="InterPro" id="IPR010127">
    <property type="entry name" value="Phasin_subfam-1"/>
</dbReference>
<sequence length="149" mass="15979">MATASKSTKTAAAKVEDLAADTQKMVTEQFDKATKGFEEISEFSQKNVDALVKSSEVAAKAAEGMNAEYTAFAKKSFDESVAAAKDFAASKTVSELVEKQTAFAQSYFEGFVAQSTKMNEMFAAAAKDMTAPVTERMTAATEMVKTYNA</sequence>
<dbReference type="Pfam" id="PF09361">
    <property type="entry name" value="Phasin_2"/>
    <property type="match status" value="1"/>
</dbReference>
<organism evidence="2 3">
    <name type="scientific">Oceanomicrobium pacificus</name>
    <dbReference type="NCBI Taxonomy" id="2692916"/>
    <lineage>
        <taxon>Bacteria</taxon>
        <taxon>Pseudomonadati</taxon>
        <taxon>Pseudomonadota</taxon>
        <taxon>Alphaproteobacteria</taxon>
        <taxon>Rhodobacterales</taxon>
        <taxon>Paracoccaceae</taxon>
        <taxon>Oceanomicrobium</taxon>
    </lineage>
</organism>
<gene>
    <name evidence="2" type="primary">phaP</name>
    <name evidence="2" type="ORF">GSH16_15335</name>
</gene>